<dbReference type="PANTHER" id="PTHR47505">
    <property type="entry name" value="DNA UTILIZATION PROTEIN YHGH"/>
    <property type="match status" value="1"/>
</dbReference>
<organism evidence="2 3">
    <name type="scientific">Pseudomonas synxantha</name>
    <dbReference type="NCBI Taxonomy" id="47883"/>
    <lineage>
        <taxon>Bacteria</taxon>
        <taxon>Pseudomonadati</taxon>
        <taxon>Pseudomonadota</taxon>
        <taxon>Gammaproteobacteria</taxon>
        <taxon>Pseudomonadales</taxon>
        <taxon>Pseudomonadaceae</taxon>
        <taxon>Pseudomonas</taxon>
    </lineage>
</organism>
<keyword evidence="3" id="KW-1185">Reference proteome</keyword>
<proteinExistence type="inferred from homology"/>
<dbReference type="InterPro" id="IPR000836">
    <property type="entry name" value="PRTase_dom"/>
</dbReference>
<reference evidence="2 3" key="1">
    <citation type="submission" date="2020-12" db="EMBL/GenBank/DDBJ databases">
        <title>Comparative genomic insights into the epidemiology and virulence of plant pathogenic Pseudomonads from Turkey.</title>
        <authorList>
            <person name="Dillon M."/>
            <person name="Ruiz-Bedoya T."/>
            <person name="Bendalovic-Torma C."/>
            <person name="Guttman K.M."/>
            <person name="Kwak H."/>
            <person name="Middleton M.A."/>
            <person name="Wang P.W."/>
            <person name="Horuz S."/>
            <person name="Aysan Y."/>
            <person name="Guttman D.S."/>
        </authorList>
    </citation>
    <scope>NUCLEOTIDE SEQUENCE [LARGE SCALE GENOMIC DNA]</scope>
    <source>
        <strain evidence="2 3">S5_IA_2b</strain>
    </source>
</reference>
<sequence>MADFNSINGLKNLNKIFKDEKIMAIRTIPSNGAWDLAVSLDKHIIRSVPIGYNDYGYMQFDTERTDIGEAVFQLKYRFDFTKVEYIANQIIAALNSQPFPKIEVVIPMPASKVRAKQPVTEIAKKVAELLGIYCSEDTLEKIKPTGAMKDLETYAERSAALDGCFEIRDKISRGPWNALLIDDLYDTGASLEAACNKLRQNTNIKNISVVAITRRH</sequence>
<dbReference type="RefSeq" id="WP_198721538.1">
    <property type="nucleotide sequence ID" value="NZ_JAEIKU010000264.1"/>
</dbReference>
<dbReference type="CDD" id="cd06223">
    <property type="entry name" value="PRTases_typeI"/>
    <property type="match status" value="1"/>
</dbReference>
<protein>
    <submittedName>
        <fullName evidence="2">ComF family protein</fullName>
    </submittedName>
</protein>
<dbReference type="InterPro" id="IPR051910">
    <property type="entry name" value="ComF/GntX_DNA_util-trans"/>
</dbReference>
<dbReference type="EMBL" id="JAEILG010000156">
    <property type="protein sequence ID" value="MBI6568587.1"/>
    <property type="molecule type" value="Genomic_DNA"/>
</dbReference>
<dbReference type="PANTHER" id="PTHR47505:SF1">
    <property type="entry name" value="DNA UTILIZATION PROTEIN YHGH"/>
    <property type="match status" value="1"/>
</dbReference>
<dbReference type="InterPro" id="IPR029057">
    <property type="entry name" value="PRTase-like"/>
</dbReference>
<evidence type="ECO:0000313" key="3">
    <source>
        <dbReference type="Proteomes" id="UP000648914"/>
    </source>
</evidence>
<comment type="similarity">
    <text evidence="1">Belongs to the ComF/GntX family.</text>
</comment>
<dbReference type="Gene3D" id="3.40.50.2020">
    <property type="match status" value="1"/>
</dbReference>
<evidence type="ECO:0000313" key="2">
    <source>
        <dbReference type="EMBL" id="MBI6568587.1"/>
    </source>
</evidence>
<accession>A0ABS0USL5</accession>
<comment type="caution">
    <text evidence="2">The sequence shown here is derived from an EMBL/GenBank/DDBJ whole genome shotgun (WGS) entry which is preliminary data.</text>
</comment>
<name>A0ABS0USL5_9PSED</name>
<dbReference type="SUPFAM" id="SSF53271">
    <property type="entry name" value="PRTase-like"/>
    <property type="match status" value="1"/>
</dbReference>
<dbReference type="Proteomes" id="UP000648914">
    <property type="component" value="Unassembled WGS sequence"/>
</dbReference>
<gene>
    <name evidence="2" type="ORF">YA0852_31465</name>
</gene>
<evidence type="ECO:0000256" key="1">
    <source>
        <dbReference type="ARBA" id="ARBA00008007"/>
    </source>
</evidence>